<gene>
    <name evidence="5" type="ORF">D3M96_00765</name>
</gene>
<dbReference type="SUPFAM" id="SSF63829">
    <property type="entry name" value="Calcium-dependent phosphotriesterase"/>
    <property type="match status" value="1"/>
</dbReference>
<reference evidence="5 6" key="1">
    <citation type="submission" date="2018-09" db="EMBL/GenBank/DDBJ databases">
        <title>Complete genome sequence of the hydrocarbonoclastic bacterium Alcaligenes aquatilis QD168, isolated from a crude-oil polluted marine sediment of Central Chile.</title>
        <authorList>
            <person name="Duran R.E."/>
            <person name="Barra B."/>
            <person name="Salva-Serra F."/>
            <person name="Mendez V."/>
            <person name="Moore E.R.B."/>
            <person name="Seeger M."/>
        </authorList>
    </citation>
    <scope>NUCLEOTIDE SEQUENCE [LARGE SCALE GENOMIC DNA]</scope>
    <source>
        <strain evidence="5 6">QD168</strain>
    </source>
</reference>
<keyword evidence="5" id="KW-0503">Monooxygenase</keyword>
<evidence type="ECO:0000256" key="1">
    <source>
        <dbReference type="ARBA" id="ARBA00022729"/>
    </source>
</evidence>
<evidence type="ECO:0000313" key="6">
    <source>
        <dbReference type="Proteomes" id="UP000268070"/>
    </source>
</evidence>
<dbReference type="RefSeq" id="WP_121737695.1">
    <property type="nucleotide sequence ID" value="NZ_CP032153.1"/>
</dbReference>
<dbReference type="KEGG" id="aaqu:D3M96_00765"/>
<dbReference type="Gene3D" id="2.120.10.30">
    <property type="entry name" value="TolB, C-terminal domain"/>
    <property type="match status" value="1"/>
</dbReference>
<keyword evidence="3" id="KW-0325">Glycoprotein</keyword>
<dbReference type="Pfam" id="PF01436">
    <property type="entry name" value="NHL"/>
    <property type="match status" value="1"/>
</dbReference>
<keyword evidence="5" id="KW-0560">Oxidoreductase</keyword>
<feature type="repeat" description="NHL" evidence="4">
    <location>
        <begin position="153"/>
        <end position="193"/>
    </location>
</feature>
<organism evidence="5 6">
    <name type="scientific">Alcaligenes aquatilis</name>
    <dbReference type="NCBI Taxonomy" id="323284"/>
    <lineage>
        <taxon>Bacteria</taxon>
        <taxon>Pseudomonadati</taxon>
        <taxon>Pseudomonadota</taxon>
        <taxon>Betaproteobacteria</taxon>
        <taxon>Burkholderiales</taxon>
        <taxon>Alcaligenaceae</taxon>
        <taxon>Alcaligenes</taxon>
    </lineage>
</organism>
<evidence type="ECO:0000256" key="2">
    <source>
        <dbReference type="ARBA" id="ARBA00022737"/>
    </source>
</evidence>
<proteinExistence type="predicted"/>
<evidence type="ECO:0000256" key="3">
    <source>
        <dbReference type="ARBA" id="ARBA00023180"/>
    </source>
</evidence>
<dbReference type="PROSITE" id="PS51125">
    <property type="entry name" value="NHL"/>
    <property type="match status" value="1"/>
</dbReference>
<dbReference type="InterPro" id="IPR001258">
    <property type="entry name" value="NHL_repeat"/>
</dbReference>
<dbReference type="Proteomes" id="UP000268070">
    <property type="component" value="Chromosome"/>
</dbReference>
<evidence type="ECO:0000256" key="4">
    <source>
        <dbReference type="PROSITE-ProRule" id="PRU00504"/>
    </source>
</evidence>
<dbReference type="EMBL" id="CP032153">
    <property type="protein sequence ID" value="AYN19195.1"/>
    <property type="molecule type" value="Genomic_DNA"/>
</dbReference>
<dbReference type="GO" id="GO:0004497">
    <property type="term" value="F:monooxygenase activity"/>
    <property type="evidence" value="ECO:0007669"/>
    <property type="project" value="UniProtKB-KW"/>
</dbReference>
<sequence>MALAYVILGSQRYKVERAWTQADISGITSVAVLTDGRIAALLRRPGCVLVLASDGQVSARWSLEDMLCPHHISARPHGGALVTDLDGHQVLALDPQGHEQWRLGTPEQPRWQEPFNHPTHALECPDGGLWVSDGYGNTVVHRFDPQRQWLAALGAPGPGPLQFSTPHMLACAADGSIWVADRENNRVQHLDAQGRYLGELRPMHKPMAVAVQTDGSVLVSDQTASLSLFDPDSGTLVGRCRVQGVYGHGLSAGLDGRIYIAEMLPDCLTCLQPA</sequence>
<dbReference type="OrthoDB" id="9768084at2"/>
<protein>
    <submittedName>
        <fullName evidence="5">Peptidylglycine monooxygenase</fullName>
    </submittedName>
</protein>
<name>A0A3G2HQB3_9BURK</name>
<keyword evidence="1" id="KW-0732">Signal</keyword>
<dbReference type="AlphaFoldDB" id="A0A3G2HQB3"/>
<dbReference type="PANTHER" id="PTHR10680">
    <property type="entry name" value="PEPTIDYL-GLYCINE ALPHA-AMIDATING MONOOXYGENASE"/>
    <property type="match status" value="1"/>
</dbReference>
<evidence type="ECO:0000313" key="5">
    <source>
        <dbReference type="EMBL" id="AYN19195.1"/>
    </source>
</evidence>
<accession>A0A3G2HQB3</accession>
<dbReference type="InterPro" id="IPR011042">
    <property type="entry name" value="6-blade_b-propeller_TolB-like"/>
</dbReference>
<keyword evidence="2" id="KW-0677">Repeat</keyword>